<feature type="transmembrane region" description="Helical" evidence="1">
    <location>
        <begin position="20"/>
        <end position="38"/>
    </location>
</feature>
<organism evidence="2 3">
    <name type="scientific">Sphingomonas oryzagri</name>
    <dbReference type="NCBI Taxonomy" id="3042314"/>
    <lineage>
        <taxon>Bacteria</taxon>
        <taxon>Pseudomonadati</taxon>
        <taxon>Pseudomonadota</taxon>
        <taxon>Alphaproteobacteria</taxon>
        <taxon>Sphingomonadales</taxon>
        <taxon>Sphingomonadaceae</taxon>
        <taxon>Sphingomonas</taxon>
    </lineage>
</organism>
<proteinExistence type="predicted"/>
<protein>
    <submittedName>
        <fullName evidence="2">Uncharacterized protein</fullName>
    </submittedName>
</protein>
<keyword evidence="3" id="KW-1185">Reference proteome</keyword>
<comment type="caution">
    <text evidence="2">The sequence shown here is derived from an EMBL/GenBank/DDBJ whole genome shotgun (WGS) entry which is preliminary data.</text>
</comment>
<keyword evidence="1" id="KW-1133">Transmembrane helix</keyword>
<reference evidence="2" key="1">
    <citation type="submission" date="2023-04" db="EMBL/GenBank/DDBJ databases">
        <title>Sphingomonas sp. MAHUQ-71 isolated from rice field.</title>
        <authorList>
            <person name="Huq M.A."/>
        </authorList>
    </citation>
    <scope>NUCLEOTIDE SEQUENCE</scope>
    <source>
        <strain evidence="2">MAHUQ-71</strain>
    </source>
</reference>
<dbReference type="RefSeq" id="WP_281045705.1">
    <property type="nucleotide sequence ID" value="NZ_JARYGZ010000002.1"/>
</dbReference>
<evidence type="ECO:0000313" key="3">
    <source>
        <dbReference type="Proteomes" id="UP001160625"/>
    </source>
</evidence>
<dbReference type="EMBL" id="JARYGZ010000002">
    <property type="protein sequence ID" value="MDH7640358.1"/>
    <property type="molecule type" value="Genomic_DNA"/>
</dbReference>
<dbReference type="Proteomes" id="UP001160625">
    <property type="component" value="Unassembled WGS sequence"/>
</dbReference>
<accession>A0ABT6N5I1</accession>
<gene>
    <name evidence="2" type="ORF">QGN17_16610</name>
</gene>
<evidence type="ECO:0000313" key="2">
    <source>
        <dbReference type="EMBL" id="MDH7640358.1"/>
    </source>
</evidence>
<keyword evidence="1" id="KW-0472">Membrane</keyword>
<keyword evidence="1" id="KW-0812">Transmembrane</keyword>
<name>A0ABT6N5I1_9SPHN</name>
<evidence type="ECO:0000256" key="1">
    <source>
        <dbReference type="SAM" id="Phobius"/>
    </source>
</evidence>
<sequence length="42" mass="4792">MRRPVARLSFEDLVAMQDFLWIAAMLGLLALTLAYVRLCDHA</sequence>